<dbReference type="OrthoDB" id="6430517at2759"/>
<sequence>MLHEQKCKGVCMTKDDVRAKTNPDGDKVSSSFLMNSSLNNKIQDQDNSFQELSSVSGISSVKSTCQPAESKSAVQGNSYVSQNILQTKQFSSRGCGTSDFMALYQKHVTGYQGNSSRSEDAFINKTEKIKCVDKELQTMECYPYYQKVSNQAIFPFSINSKTCMSVGCQVSEFHFQPPQRTADSEIGSSHSFEMVKFKDFLNRTLAQRLLYERQKSNKSGVTFCLSSLCLCHNKKTLGEELFMNRPSFVARSVMRQQEIKNRNKTLHTQNSSPVTLDIPVVMHEQHSKSEIKKTTKYLLGKKCFATKECKVRIQKKYPSPLDIFKQQQEALVEKNMLYKCNRMT</sequence>
<proteinExistence type="predicted"/>
<organism evidence="1 2">
    <name type="scientific">Stegodyphus mimosarum</name>
    <name type="common">African social velvet spider</name>
    <dbReference type="NCBI Taxonomy" id="407821"/>
    <lineage>
        <taxon>Eukaryota</taxon>
        <taxon>Metazoa</taxon>
        <taxon>Ecdysozoa</taxon>
        <taxon>Arthropoda</taxon>
        <taxon>Chelicerata</taxon>
        <taxon>Arachnida</taxon>
        <taxon>Araneae</taxon>
        <taxon>Araneomorphae</taxon>
        <taxon>Entelegynae</taxon>
        <taxon>Eresoidea</taxon>
        <taxon>Eresidae</taxon>
        <taxon>Stegodyphus</taxon>
    </lineage>
</organism>
<evidence type="ECO:0000313" key="1">
    <source>
        <dbReference type="EMBL" id="KFM71814.1"/>
    </source>
</evidence>
<name>A0A087U375_STEMI</name>
<gene>
    <name evidence="1" type="ORF">X975_22352</name>
</gene>
<evidence type="ECO:0000313" key="2">
    <source>
        <dbReference type="Proteomes" id="UP000054359"/>
    </source>
</evidence>
<reference evidence="1 2" key="1">
    <citation type="submission" date="2013-11" db="EMBL/GenBank/DDBJ databases">
        <title>Genome sequencing of Stegodyphus mimosarum.</title>
        <authorList>
            <person name="Bechsgaard J."/>
        </authorList>
    </citation>
    <scope>NUCLEOTIDE SEQUENCE [LARGE SCALE GENOMIC DNA]</scope>
</reference>
<protein>
    <submittedName>
        <fullName evidence="1">Uncharacterized protein</fullName>
    </submittedName>
</protein>
<feature type="non-terminal residue" evidence="1">
    <location>
        <position position="344"/>
    </location>
</feature>
<keyword evidence="2" id="KW-1185">Reference proteome</keyword>
<accession>A0A087U375</accession>
<dbReference type="EMBL" id="KK117941">
    <property type="protein sequence ID" value="KFM71814.1"/>
    <property type="molecule type" value="Genomic_DNA"/>
</dbReference>
<dbReference type="AlphaFoldDB" id="A0A087U375"/>
<dbReference type="Proteomes" id="UP000054359">
    <property type="component" value="Unassembled WGS sequence"/>
</dbReference>